<keyword evidence="3" id="KW-0812">Transmembrane</keyword>
<dbReference type="Proteomes" id="UP000192247">
    <property type="component" value="Unassembled WGS sequence"/>
</dbReference>
<dbReference type="InParanoid" id="A0A1V9XNM5"/>
<name>A0A1V9XNM5_9ACAR</name>
<reference evidence="7 8" key="1">
    <citation type="journal article" date="2017" name="Gigascience">
        <title>Draft genome of the honey bee ectoparasitic mite, Tropilaelaps mercedesae, is shaped by the parasitic life history.</title>
        <authorList>
            <person name="Dong X."/>
            <person name="Armstrong S.D."/>
            <person name="Xia D."/>
            <person name="Makepeace B.L."/>
            <person name="Darby A.C."/>
            <person name="Kadowaki T."/>
        </authorList>
    </citation>
    <scope>NUCLEOTIDE SEQUENCE [LARGE SCALE GENOMIC DNA]</scope>
    <source>
        <strain evidence="7">Wuxi-XJTLU</strain>
    </source>
</reference>
<proteinExistence type="inferred from homology"/>
<dbReference type="OrthoDB" id="190434at2759"/>
<feature type="region of interest" description="Disordered" evidence="6">
    <location>
        <begin position="142"/>
        <end position="161"/>
    </location>
</feature>
<evidence type="ECO:0000256" key="2">
    <source>
        <dbReference type="ARBA" id="ARBA00009583"/>
    </source>
</evidence>
<dbReference type="GO" id="GO:0016020">
    <property type="term" value="C:membrane"/>
    <property type="evidence" value="ECO:0007669"/>
    <property type="project" value="UniProtKB-SubCell"/>
</dbReference>
<sequence>MREGLDLAGCNFEEYIVAFADRLPWYVSQTGFWLLSLALLSWPLRLFIEYRTAHVHVQLTKLFGDPHQPSLSSASNPSMTTCLNSPDTIDNHTLEPMSYSEALLYPDLSELAGHVNHLTETANLMNSIGSNHVAAHDLHEPDAQSNVKSNSLGGRRSWGGHPSPITSSHQILYYELPSPPSYLDAISSDGAPLAPLSGSGGSLTSGAFGLLRRSVTDRDLASRIFSSGPLLDGATRPRHWSPETPL</sequence>
<dbReference type="PANTHER" id="PTHR31893">
    <property type="entry name" value="TRANSMEMBRANE PROTEIN 151 HOMOLOG"/>
    <property type="match status" value="1"/>
</dbReference>
<evidence type="ECO:0000256" key="4">
    <source>
        <dbReference type="ARBA" id="ARBA00022989"/>
    </source>
</evidence>
<keyword evidence="4" id="KW-1133">Transmembrane helix</keyword>
<comment type="subcellular location">
    <subcellularLocation>
        <location evidence="1">Membrane</location>
        <topology evidence="1">Multi-pass membrane protein</topology>
    </subcellularLocation>
</comment>
<accession>A0A1V9XNM5</accession>
<comment type="similarity">
    <text evidence="2">Belongs to the TMEM151 family.</text>
</comment>
<dbReference type="InterPro" id="IPR026767">
    <property type="entry name" value="Tmem151"/>
</dbReference>
<evidence type="ECO:0000313" key="8">
    <source>
        <dbReference type="Proteomes" id="UP000192247"/>
    </source>
</evidence>
<dbReference type="AlphaFoldDB" id="A0A1V9XNM5"/>
<dbReference type="EMBL" id="MNPL01006845">
    <property type="protein sequence ID" value="OQR75104.1"/>
    <property type="molecule type" value="Genomic_DNA"/>
</dbReference>
<organism evidence="7 8">
    <name type="scientific">Tropilaelaps mercedesae</name>
    <dbReference type="NCBI Taxonomy" id="418985"/>
    <lineage>
        <taxon>Eukaryota</taxon>
        <taxon>Metazoa</taxon>
        <taxon>Ecdysozoa</taxon>
        <taxon>Arthropoda</taxon>
        <taxon>Chelicerata</taxon>
        <taxon>Arachnida</taxon>
        <taxon>Acari</taxon>
        <taxon>Parasitiformes</taxon>
        <taxon>Mesostigmata</taxon>
        <taxon>Gamasina</taxon>
        <taxon>Dermanyssoidea</taxon>
        <taxon>Laelapidae</taxon>
        <taxon>Tropilaelaps</taxon>
    </lineage>
</organism>
<dbReference type="PANTHER" id="PTHR31893:SF5">
    <property type="entry name" value="TRANSMEMBRANE PROTEIN 151 HOMOLOG"/>
    <property type="match status" value="1"/>
</dbReference>
<gene>
    <name evidence="7" type="ORF">BIW11_03311</name>
</gene>
<keyword evidence="5" id="KW-0472">Membrane</keyword>
<keyword evidence="8" id="KW-1185">Reference proteome</keyword>
<dbReference type="Pfam" id="PF14857">
    <property type="entry name" value="TMEM151"/>
    <property type="match status" value="1"/>
</dbReference>
<evidence type="ECO:0000313" key="7">
    <source>
        <dbReference type="EMBL" id="OQR75104.1"/>
    </source>
</evidence>
<evidence type="ECO:0000256" key="5">
    <source>
        <dbReference type="ARBA" id="ARBA00023136"/>
    </source>
</evidence>
<protein>
    <submittedName>
        <fullName evidence="7">Uncharacterized protein</fullName>
    </submittedName>
</protein>
<evidence type="ECO:0000256" key="3">
    <source>
        <dbReference type="ARBA" id="ARBA00022692"/>
    </source>
</evidence>
<evidence type="ECO:0000256" key="1">
    <source>
        <dbReference type="ARBA" id="ARBA00004141"/>
    </source>
</evidence>
<comment type="caution">
    <text evidence="7">The sequence shown here is derived from an EMBL/GenBank/DDBJ whole genome shotgun (WGS) entry which is preliminary data.</text>
</comment>
<evidence type="ECO:0000256" key="6">
    <source>
        <dbReference type="SAM" id="MobiDB-lite"/>
    </source>
</evidence>
<feature type="compositionally biased region" description="Polar residues" evidence="6">
    <location>
        <begin position="143"/>
        <end position="152"/>
    </location>
</feature>